<evidence type="ECO:0000313" key="13">
    <source>
        <dbReference type="EMBL" id="CAF3638632.1"/>
    </source>
</evidence>
<comment type="caution">
    <text evidence="12">The sequence shown here is derived from an EMBL/GenBank/DDBJ whole genome shotgun (WGS) entry which is preliminary data.</text>
</comment>
<evidence type="ECO:0000256" key="9">
    <source>
        <dbReference type="SAM" id="MobiDB-lite"/>
    </source>
</evidence>
<keyword evidence="10" id="KW-0472">Membrane</keyword>
<feature type="compositionally biased region" description="Polar residues" evidence="9">
    <location>
        <begin position="511"/>
        <end position="525"/>
    </location>
</feature>
<dbReference type="GO" id="GO:0003735">
    <property type="term" value="F:structural constituent of ribosome"/>
    <property type="evidence" value="ECO:0007669"/>
    <property type="project" value="InterPro"/>
</dbReference>
<keyword evidence="15" id="KW-1185">Reference proteome</keyword>
<gene>
    <name evidence="12" type="ORF">GPM918_LOCUS11835</name>
    <name evidence="11" type="ORF">OVA965_LOCUS7266</name>
    <name evidence="14" type="ORF">SRO942_LOCUS11836</name>
    <name evidence="13" type="ORF">TMI583_LOCUS7262</name>
</gene>
<dbReference type="PANTHER" id="PTHR15889:SF2">
    <property type="entry name" value="LARGE RIBOSOMAL SUBUNIT PROTEIN ML37"/>
    <property type="match status" value="1"/>
</dbReference>
<dbReference type="GO" id="GO:0006412">
    <property type="term" value="P:translation"/>
    <property type="evidence" value="ECO:0007669"/>
    <property type="project" value="InterPro"/>
</dbReference>
<dbReference type="GO" id="GO:0005840">
    <property type="term" value="C:ribosome"/>
    <property type="evidence" value="ECO:0007669"/>
    <property type="project" value="UniProtKB-KW"/>
</dbReference>
<reference evidence="12" key="1">
    <citation type="submission" date="2021-02" db="EMBL/GenBank/DDBJ databases">
        <authorList>
            <person name="Nowell W R."/>
        </authorList>
    </citation>
    <scope>NUCLEOTIDE SEQUENCE</scope>
</reference>
<dbReference type="Proteomes" id="UP000677228">
    <property type="component" value="Unassembled WGS sequence"/>
</dbReference>
<evidence type="ECO:0000256" key="7">
    <source>
        <dbReference type="ARBA" id="ARBA00039442"/>
    </source>
</evidence>
<evidence type="ECO:0000256" key="8">
    <source>
        <dbReference type="ARBA" id="ARBA00041617"/>
    </source>
</evidence>
<keyword evidence="10" id="KW-1133">Transmembrane helix</keyword>
<keyword evidence="3" id="KW-0689">Ribosomal protein</keyword>
<evidence type="ECO:0000313" key="15">
    <source>
        <dbReference type="Proteomes" id="UP000663829"/>
    </source>
</evidence>
<organism evidence="12 15">
    <name type="scientific">Didymodactylos carnosus</name>
    <dbReference type="NCBI Taxonomy" id="1234261"/>
    <lineage>
        <taxon>Eukaryota</taxon>
        <taxon>Metazoa</taxon>
        <taxon>Spiralia</taxon>
        <taxon>Gnathifera</taxon>
        <taxon>Rotifera</taxon>
        <taxon>Eurotatoria</taxon>
        <taxon>Bdelloidea</taxon>
        <taxon>Philodinida</taxon>
        <taxon>Philodinidae</taxon>
        <taxon>Didymodactylos</taxon>
    </lineage>
</organism>
<comment type="subcellular location">
    <subcellularLocation>
        <location evidence="1">Mitochondrion</location>
    </subcellularLocation>
</comment>
<dbReference type="GO" id="GO:0005739">
    <property type="term" value="C:mitochondrion"/>
    <property type="evidence" value="ECO:0007669"/>
    <property type="project" value="UniProtKB-SubCell"/>
</dbReference>
<protein>
    <recommendedName>
        <fullName evidence="7">Large ribosomal subunit protein mL37</fullName>
    </recommendedName>
    <alternativeName>
        <fullName evidence="8">39S ribosomal protein L37, mitochondrial</fullName>
    </alternativeName>
</protein>
<proteinExistence type="inferred from homology"/>
<accession>A0A814DZN8</accession>
<evidence type="ECO:0000256" key="1">
    <source>
        <dbReference type="ARBA" id="ARBA00004173"/>
    </source>
</evidence>
<dbReference type="EMBL" id="CAJOBA010002291">
    <property type="protein sequence ID" value="CAF3638632.1"/>
    <property type="molecule type" value="Genomic_DNA"/>
</dbReference>
<keyword evidence="2" id="KW-0809">Transit peptide</keyword>
<dbReference type="EMBL" id="CAJOBC010002517">
    <property type="protein sequence ID" value="CAF3737037.1"/>
    <property type="molecule type" value="Genomic_DNA"/>
</dbReference>
<dbReference type="Proteomes" id="UP000682733">
    <property type="component" value="Unassembled WGS sequence"/>
</dbReference>
<evidence type="ECO:0000313" key="12">
    <source>
        <dbReference type="EMBL" id="CAF0962642.1"/>
    </source>
</evidence>
<dbReference type="Proteomes" id="UP000681722">
    <property type="component" value="Unassembled WGS sequence"/>
</dbReference>
<dbReference type="EMBL" id="CAJNOQ010002517">
    <property type="protein sequence ID" value="CAF0962642.1"/>
    <property type="molecule type" value="Genomic_DNA"/>
</dbReference>
<dbReference type="InterPro" id="IPR052482">
    <property type="entry name" value="mtLSU_mL37"/>
</dbReference>
<feature type="region of interest" description="Disordered" evidence="9">
    <location>
        <begin position="496"/>
        <end position="537"/>
    </location>
</feature>
<dbReference type="Pfam" id="PF07147">
    <property type="entry name" value="PDCD9"/>
    <property type="match status" value="1"/>
</dbReference>
<keyword evidence="4" id="KW-0496">Mitochondrion</keyword>
<dbReference type="InterPro" id="IPR010793">
    <property type="entry name" value="Ribosomal_mL37/mL65"/>
</dbReference>
<evidence type="ECO:0000313" key="11">
    <source>
        <dbReference type="EMBL" id="CAF0853473.1"/>
    </source>
</evidence>
<dbReference type="AlphaFoldDB" id="A0A814DZN8"/>
<feature type="transmembrane region" description="Helical" evidence="10">
    <location>
        <begin position="457"/>
        <end position="478"/>
    </location>
</feature>
<keyword evidence="10" id="KW-0812">Transmembrane</keyword>
<dbReference type="EMBL" id="CAJNOK010002291">
    <property type="protein sequence ID" value="CAF0853473.1"/>
    <property type="molecule type" value="Genomic_DNA"/>
</dbReference>
<dbReference type="GO" id="GO:1990904">
    <property type="term" value="C:ribonucleoprotein complex"/>
    <property type="evidence" value="ECO:0007669"/>
    <property type="project" value="UniProtKB-KW"/>
</dbReference>
<evidence type="ECO:0000256" key="2">
    <source>
        <dbReference type="ARBA" id="ARBA00022946"/>
    </source>
</evidence>
<comment type="similarity">
    <text evidence="6">Belongs to the mitochondrion-specific ribosomal protein mL37 family.</text>
</comment>
<dbReference type="PANTHER" id="PTHR15889">
    <property type="entry name" value="MITOCHONDRIAL RIBOSOMAL PROTEIN L37"/>
    <property type="match status" value="1"/>
</dbReference>
<name>A0A814DZN8_9BILA</name>
<sequence>MPTLNELRGLLKKYTKPIHRQWKWVWQEKGQLNEPKLVIPKVFEEKNLEIIDPLHPQLPTETPWISPTRHPMFEYLVPKPKREQHPLYHHNKSVFLFDEKTKLHAGVDQACILTKTVPFYNLPESFNQNINKITIPNQDQLVQSYIRQAIAYDATKEELPNKYTPLKQRRTFKREWSIPRHRQMSILLENMLGLCESVGSKYPELFQRNLYQNTPFYTTYQRADEIIHIRKKNQLIITNPQPLKPVVKRLINDEGWKRLAEGEQILSDQLSTHDPDLHYLIKANDYQFLNMYPIYPTIDLEQEHLYQEGYELGWNQRVDNKQEYLHTFYYVSFDELIHESSIDERLAQMVMFSFGNALAQAQHRYPDGVLTEPVTVQGIFMLDELFHFVIYQLNTMNFSDDESRVNYVWIDKNNYLYADRPSMVVQNPRYGTERNLQRYVTEHLKYNPDVFQKLLTFYLQGVGIPGIIILIGLLGYLAKFFIKRCRKKAWVEITSMPKSSSRKTGTEREPLQQTHGGLENSTASPSPQPDGSPAHIVIPVDESDFTPAQLQQQREQDHTIVEITRSRLNRMKQEDFRTHQMINPSPTDGIQKAIAETMLEFDASV</sequence>
<keyword evidence="5" id="KW-0687">Ribonucleoprotein</keyword>
<evidence type="ECO:0000256" key="4">
    <source>
        <dbReference type="ARBA" id="ARBA00023128"/>
    </source>
</evidence>
<evidence type="ECO:0000256" key="5">
    <source>
        <dbReference type="ARBA" id="ARBA00023274"/>
    </source>
</evidence>
<evidence type="ECO:0000313" key="14">
    <source>
        <dbReference type="EMBL" id="CAF3737037.1"/>
    </source>
</evidence>
<evidence type="ECO:0000256" key="6">
    <source>
        <dbReference type="ARBA" id="ARBA00037985"/>
    </source>
</evidence>
<evidence type="ECO:0000256" key="3">
    <source>
        <dbReference type="ARBA" id="ARBA00022980"/>
    </source>
</evidence>
<dbReference type="Proteomes" id="UP000663829">
    <property type="component" value="Unassembled WGS sequence"/>
</dbReference>
<evidence type="ECO:0000256" key="10">
    <source>
        <dbReference type="SAM" id="Phobius"/>
    </source>
</evidence>
<dbReference type="OrthoDB" id="5835618at2759"/>